<comment type="caution">
    <text evidence="1">The sequence shown here is derived from an EMBL/GenBank/DDBJ whole genome shotgun (WGS) entry which is preliminary data.</text>
</comment>
<accession>A0A834UAD7</accession>
<name>A0A834UAD7_VESPE</name>
<sequence>MNLQCAKLTQHGTLQLDNSTFQASLRNLREEYRERPFFLFFSSLSSLFQLSGMRKILPQLLQVEGV</sequence>
<evidence type="ECO:0000313" key="1">
    <source>
        <dbReference type="EMBL" id="KAF7425864.1"/>
    </source>
</evidence>
<dbReference type="Proteomes" id="UP000600918">
    <property type="component" value="Unassembled WGS sequence"/>
</dbReference>
<evidence type="ECO:0000313" key="2">
    <source>
        <dbReference type="Proteomes" id="UP000600918"/>
    </source>
</evidence>
<keyword evidence="2" id="KW-1185">Reference proteome</keyword>
<protein>
    <submittedName>
        <fullName evidence="1">Uncharacterized protein</fullName>
    </submittedName>
</protein>
<dbReference type="EMBL" id="JACSDY010000006">
    <property type="protein sequence ID" value="KAF7425864.1"/>
    <property type="molecule type" value="Genomic_DNA"/>
</dbReference>
<proteinExistence type="predicted"/>
<dbReference type="AlphaFoldDB" id="A0A834UAD7"/>
<organism evidence="1 2">
    <name type="scientific">Vespula pensylvanica</name>
    <name type="common">Western yellow jacket</name>
    <name type="synonym">Wasp</name>
    <dbReference type="NCBI Taxonomy" id="30213"/>
    <lineage>
        <taxon>Eukaryota</taxon>
        <taxon>Metazoa</taxon>
        <taxon>Ecdysozoa</taxon>
        <taxon>Arthropoda</taxon>
        <taxon>Hexapoda</taxon>
        <taxon>Insecta</taxon>
        <taxon>Pterygota</taxon>
        <taxon>Neoptera</taxon>
        <taxon>Endopterygota</taxon>
        <taxon>Hymenoptera</taxon>
        <taxon>Apocrita</taxon>
        <taxon>Aculeata</taxon>
        <taxon>Vespoidea</taxon>
        <taxon>Vespidae</taxon>
        <taxon>Vespinae</taxon>
        <taxon>Vespula</taxon>
    </lineage>
</organism>
<reference evidence="1" key="1">
    <citation type="journal article" date="2020" name="G3 (Bethesda)">
        <title>High-Quality Assemblies for Three Invasive Social Wasps from the &lt;i&gt;Vespula&lt;/i&gt; Genus.</title>
        <authorList>
            <person name="Harrop T.W.R."/>
            <person name="Guhlin J."/>
            <person name="McLaughlin G.M."/>
            <person name="Permina E."/>
            <person name="Stockwell P."/>
            <person name="Gilligan J."/>
            <person name="Le Lec M.F."/>
            <person name="Gruber M.A.M."/>
            <person name="Quinn O."/>
            <person name="Lovegrove M."/>
            <person name="Duncan E.J."/>
            <person name="Remnant E.J."/>
            <person name="Van Eeckhoven J."/>
            <person name="Graham B."/>
            <person name="Knapp R.A."/>
            <person name="Langford K.W."/>
            <person name="Kronenberg Z."/>
            <person name="Press M.O."/>
            <person name="Eacker S.M."/>
            <person name="Wilson-Rankin E.E."/>
            <person name="Purcell J."/>
            <person name="Lester P.J."/>
            <person name="Dearden P.K."/>
        </authorList>
    </citation>
    <scope>NUCLEOTIDE SEQUENCE</scope>
    <source>
        <strain evidence="1">Volc-1</strain>
    </source>
</reference>
<gene>
    <name evidence="1" type="ORF">H0235_008302</name>
</gene>